<organism evidence="2 3">
    <name type="scientific">Prorocentrum cordatum</name>
    <dbReference type="NCBI Taxonomy" id="2364126"/>
    <lineage>
        <taxon>Eukaryota</taxon>
        <taxon>Sar</taxon>
        <taxon>Alveolata</taxon>
        <taxon>Dinophyceae</taxon>
        <taxon>Prorocentrales</taxon>
        <taxon>Prorocentraceae</taxon>
        <taxon>Prorocentrum</taxon>
    </lineage>
</organism>
<reference evidence="2" key="1">
    <citation type="submission" date="2023-10" db="EMBL/GenBank/DDBJ databases">
        <authorList>
            <person name="Chen Y."/>
            <person name="Shah S."/>
            <person name="Dougan E. K."/>
            <person name="Thang M."/>
            <person name="Chan C."/>
        </authorList>
    </citation>
    <scope>NUCLEOTIDE SEQUENCE [LARGE SCALE GENOMIC DNA]</scope>
</reference>
<comment type="caution">
    <text evidence="2">The sequence shown here is derived from an EMBL/GenBank/DDBJ whole genome shotgun (WGS) entry which is preliminary data.</text>
</comment>
<name>A0ABN9X7G7_9DINO</name>
<dbReference type="EMBL" id="CAUYUJ010019832">
    <property type="protein sequence ID" value="CAK0893950.1"/>
    <property type="molecule type" value="Genomic_DNA"/>
</dbReference>
<keyword evidence="3" id="KW-1185">Reference proteome</keyword>
<sequence length="120" mass="12246">MAMAREPMGTPRTGPWTAPPSGCPADAVSWQRVTFSDTTWGSMMALPRLRGGAQEQGEAKAAPEEAQRRDARPRSAPGRARRACPRGDAGGEAAAAAGAARVGYEAARQCGLTGPGPAGG</sequence>
<feature type="non-terminal residue" evidence="2">
    <location>
        <position position="120"/>
    </location>
</feature>
<feature type="region of interest" description="Disordered" evidence="1">
    <location>
        <begin position="46"/>
        <end position="100"/>
    </location>
</feature>
<gene>
    <name evidence="2" type="ORF">PCOR1329_LOCUS73147</name>
</gene>
<feature type="compositionally biased region" description="Basic and acidic residues" evidence="1">
    <location>
        <begin position="57"/>
        <end position="73"/>
    </location>
</feature>
<feature type="compositionally biased region" description="Low complexity" evidence="1">
    <location>
        <begin position="91"/>
        <end position="100"/>
    </location>
</feature>
<feature type="region of interest" description="Disordered" evidence="1">
    <location>
        <begin position="1"/>
        <end position="25"/>
    </location>
</feature>
<dbReference type="Proteomes" id="UP001189429">
    <property type="component" value="Unassembled WGS sequence"/>
</dbReference>
<evidence type="ECO:0000313" key="3">
    <source>
        <dbReference type="Proteomes" id="UP001189429"/>
    </source>
</evidence>
<protein>
    <submittedName>
        <fullName evidence="2">Uncharacterized protein</fullName>
    </submittedName>
</protein>
<evidence type="ECO:0000313" key="2">
    <source>
        <dbReference type="EMBL" id="CAK0893950.1"/>
    </source>
</evidence>
<proteinExistence type="predicted"/>
<evidence type="ECO:0000256" key="1">
    <source>
        <dbReference type="SAM" id="MobiDB-lite"/>
    </source>
</evidence>
<accession>A0ABN9X7G7</accession>